<dbReference type="PANTHER" id="PTHR45348">
    <property type="entry name" value="HYPOTHETICAL OXIDOREDUCTASE (EUROFUNG)"/>
    <property type="match status" value="1"/>
</dbReference>
<evidence type="ECO:0000259" key="1">
    <source>
        <dbReference type="SMART" id="SM00829"/>
    </source>
</evidence>
<dbReference type="InterPro" id="IPR013149">
    <property type="entry name" value="ADH-like_C"/>
</dbReference>
<proteinExistence type="predicted"/>
<dbReference type="PANTHER" id="PTHR45348:SF2">
    <property type="entry name" value="ZINC-TYPE ALCOHOL DEHYDROGENASE-LIKE PROTEIN C2E1P3.01"/>
    <property type="match status" value="1"/>
</dbReference>
<dbReference type="Pfam" id="PF00107">
    <property type="entry name" value="ADH_zinc_N"/>
    <property type="match status" value="1"/>
</dbReference>
<sequence>MAQHKASILPAKQGKLEVNSRAVPNPQGKQALVKVTAAAINPVDWKIQDYGIFVQEYPTVLGTDGAGVIESIGPDVTGFKKGDRVFFQGTYSRPDETTFQQYSLVDTDIISKIPDNISDDQASTIPVAALAALVGLFQKSGIAFPENGPTASGKPILILGGSSSVGQYSSYNNTQTTQPILTPFLAIQLARIAGFSPIVTTASAQHSDYLKSLGATHVLDRNADAKTIQSVFSTPVSLVYDSISAPTTQSVAYDVLTTPSLVPGAHLAVVTPLNDQIKAKNADEKVSVNQLFGSSHMFRDLSVPFWRSIGEWIKQGKFVPNKVEVVDGGLAGVPKAFDLSRKGVSGVKLVIHPQE</sequence>
<reference evidence="2 3" key="1">
    <citation type="journal article" date="2019" name="Fungal Biol. Biotechnol.">
        <title>Draft genome sequence of fastidious pathogen Ceratobasidium theobromae, which causes vascular-streak dieback in Theobroma cacao.</title>
        <authorList>
            <person name="Ali S.S."/>
            <person name="Asman A."/>
            <person name="Shao J."/>
            <person name="Firmansyah A.P."/>
            <person name="Susilo A.W."/>
            <person name="Rosmana A."/>
            <person name="McMahon P."/>
            <person name="Junaid M."/>
            <person name="Guest D."/>
            <person name="Kheng T.Y."/>
            <person name="Meinhardt L.W."/>
            <person name="Bailey B.A."/>
        </authorList>
    </citation>
    <scope>NUCLEOTIDE SEQUENCE [LARGE SCALE GENOMIC DNA]</scope>
    <source>
        <strain evidence="2 3">CT2</strain>
    </source>
</reference>
<evidence type="ECO:0000313" key="3">
    <source>
        <dbReference type="Proteomes" id="UP000383932"/>
    </source>
</evidence>
<dbReference type="InterPro" id="IPR011032">
    <property type="entry name" value="GroES-like_sf"/>
</dbReference>
<dbReference type="Gene3D" id="3.40.50.720">
    <property type="entry name" value="NAD(P)-binding Rossmann-like Domain"/>
    <property type="match status" value="1"/>
</dbReference>
<keyword evidence="3" id="KW-1185">Reference proteome</keyword>
<dbReference type="CDD" id="cd08249">
    <property type="entry name" value="enoyl_reductase_like"/>
    <property type="match status" value="1"/>
</dbReference>
<gene>
    <name evidence="2" type="ORF">CTheo_8349</name>
</gene>
<evidence type="ECO:0000313" key="2">
    <source>
        <dbReference type="EMBL" id="KAB5588209.1"/>
    </source>
</evidence>
<dbReference type="InterPro" id="IPR020843">
    <property type="entry name" value="ER"/>
</dbReference>
<dbReference type="OrthoDB" id="3233595at2759"/>
<organism evidence="2 3">
    <name type="scientific">Ceratobasidium theobromae</name>
    <dbReference type="NCBI Taxonomy" id="1582974"/>
    <lineage>
        <taxon>Eukaryota</taxon>
        <taxon>Fungi</taxon>
        <taxon>Dikarya</taxon>
        <taxon>Basidiomycota</taxon>
        <taxon>Agaricomycotina</taxon>
        <taxon>Agaricomycetes</taxon>
        <taxon>Cantharellales</taxon>
        <taxon>Ceratobasidiaceae</taxon>
        <taxon>Ceratobasidium</taxon>
    </lineage>
</organism>
<dbReference type="InterPro" id="IPR013154">
    <property type="entry name" value="ADH-like_N"/>
</dbReference>
<dbReference type="SUPFAM" id="SSF50129">
    <property type="entry name" value="GroES-like"/>
    <property type="match status" value="1"/>
</dbReference>
<dbReference type="GO" id="GO:0016651">
    <property type="term" value="F:oxidoreductase activity, acting on NAD(P)H"/>
    <property type="evidence" value="ECO:0007669"/>
    <property type="project" value="InterPro"/>
</dbReference>
<comment type="caution">
    <text evidence="2">The sequence shown here is derived from an EMBL/GenBank/DDBJ whole genome shotgun (WGS) entry which is preliminary data.</text>
</comment>
<dbReference type="InterPro" id="IPR047122">
    <property type="entry name" value="Trans-enoyl_RdTase-like"/>
</dbReference>
<accession>A0A5N5Q9B1</accession>
<feature type="domain" description="Enoyl reductase (ER)" evidence="1">
    <location>
        <begin position="14"/>
        <end position="351"/>
    </location>
</feature>
<dbReference type="InterPro" id="IPR036291">
    <property type="entry name" value="NAD(P)-bd_dom_sf"/>
</dbReference>
<dbReference type="EMBL" id="SSOP01000526">
    <property type="protein sequence ID" value="KAB5588209.1"/>
    <property type="molecule type" value="Genomic_DNA"/>
</dbReference>
<dbReference type="AlphaFoldDB" id="A0A5N5Q9B1"/>
<dbReference type="Gene3D" id="3.90.180.10">
    <property type="entry name" value="Medium-chain alcohol dehydrogenases, catalytic domain"/>
    <property type="match status" value="1"/>
</dbReference>
<dbReference type="Proteomes" id="UP000383932">
    <property type="component" value="Unassembled WGS sequence"/>
</dbReference>
<dbReference type="SMART" id="SM00829">
    <property type="entry name" value="PKS_ER"/>
    <property type="match status" value="1"/>
</dbReference>
<protein>
    <recommendedName>
        <fullName evidence="1">Enoyl reductase (ER) domain-containing protein</fullName>
    </recommendedName>
</protein>
<dbReference type="SUPFAM" id="SSF51735">
    <property type="entry name" value="NAD(P)-binding Rossmann-fold domains"/>
    <property type="match status" value="1"/>
</dbReference>
<name>A0A5N5Q9B1_9AGAM</name>
<dbReference type="Pfam" id="PF08240">
    <property type="entry name" value="ADH_N"/>
    <property type="match status" value="1"/>
</dbReference>